<dbReference type="Pfam" id="PF13185">
    <property type="entry name" value="GAF_2"/>
    <property type="match status" value="1"/>
</dbReference>
<feature type="domain" description="GAF" evidence="1">
    <location>
        <begin position="14"/>
        <end position="149"/>
    </location>
</feature>
<evidence type="ECO:0000313" key="3">
    <source>
        <dbReference type="Proteomes" id="UP001501319"/>
    </source>
</evidence>
<dbReference type="SUPFAM" id="SSF55781">
    <property type="entry name" value="GAF domain-like"/>
    <property type="match status" value="1"/>
</dbReference>
<comment type="caution">
    <text evidence="2">The sequence shown here is derived from an EMBL/GenBank/DDBJ whole genome shotgun (WGS) entry which is preliminary data.</text>
</comment>
<organism evidence="2 3">
    <name type="scientific">Kribbella alba</name>
    <dbReference type="NCBI Taxonomy" id="190197"/>
    <lineage>
        <taxon>Bacteria</taxon>
        <taxon>Bacillati</taxon>
        <taxon>Actinomycetota</taxon>
        <taxon>Actinomycetes</taxon>
        <taxon>Propionibacteriales</taxon>
        <taxon>Kribbellaceae</taxon>
        <taxon>Kribbella</taxon>
    </lineage>
</organism>
<dbReference type="InterPro" id="IPR003018">
    <property type="entry name" value="GAF"/>
</dbReference>
<accession>A0ABN2FWH6</accession>
<proteinExistence type="predicted"/>
<protein>
    <recommendedName>
        <fullName evidence="1">GAF domain-containing protein</fullName>
    </recommendedName>
</protein>
<keyword evidence="3" id="KW-1185">Reference proteome</keyword>
<sequence length="188" mass="20525">MRVAAEFREEMDRARDLGELTRIVRRAAREVTGAQGATFVLREDNNCFYADEDAIAPLWKGQRFLLTACISGWAMLHDETAIVPDIETDDRIPLEAYRITFVRSLAMVPVGSPEPVAAIGAYWSLARKATAGEVAGLEQLARLTATAVERVGLNNAPWAPAFGQFPDDPRHLAAIDSLAPNPGSGDLY</sequence>
<dbReference type="InterPro" id="IPR029016">
    <property type="entry name" value="GAF-like_dom_sf"/>
</dbReference>
<evidence type="ECO:0000313" key="2">
    <source>
        <dbReference type="EMBL" id="GAA1660759.1"/>
    </source>
</evidence>
<dbReference type="Gene3D" id="3.30.450.40">
    <property type="match status" value="1"/>
</dbReference>
<dbReference type="RefSeq" id="WP_344116510.1">
    <property type="nucleotide sequence ID" value="NZ_BAAANE010000015.1"/>
</dbReference>
<dbReference type="Proteomes" id="UP001501319">
    <property type="component" value="Unassembled WGS sequence"/>
</dbReference>
<gene>
    <name evidence="2" type="ORF">GCM10009744_63040</name>
</gene>
<reference evidence="2 3" key="1">
    <citation type="journal article" date="2019" name="Int. J. Syst. Evol. Microbiol.">
        <title>The Global Catalogue of Microorganisms (GCM) 10K type strain sequencing project: providing services to taxonomists for standard genome sequencing and annotation.</title>
        <authorList>
            <consortium name="The Broad Institute Genomics Platform"/>
            <consortium name="The Broad Institute Genome Sequencing Center for Infectious Disease"/>
            <person name="Wu L."/>
            <person name="Ma J."/>
        </authorList>
    </citation>
    <scope>NUCLEOTIDE SEQUENCE [LARGE SCALE GENOMIC DNA]</scope>
    <source>
        <strain evidence="2 3">JCM 14306</strain>
    </source>
</reference>
<name>A0ABN2FWH6_9ACTN</name>
<evidence type="ECO:0000259" key="1">
    <source>
        <dbReference type="Pfam" id="PF13185"/>
    </source>
</evidence>
<dbReference type="EMBL" id="BAAANE010000015">
    <property type="protein sequence ID" value="GAA1660759.1"/>
    <property type="molecule type" value="Genomic_DNA"/>
</dbReference>